<gene>
    <name evidence="2" type="ORF">PSYICH_LOCUS3375</name>
</gene>
<evidence type="ECO:0000313" key="2">
    <source>
        <dbReference type="EMBL" id="CAH1101894.1"/>
    </source>
</evidence>
<proteinExistence type="predicted"/>
<name>A0A9P0CGP2_9CUCU</name>
<dbReference type="OrthoDB" id="6757294at2759"/>
<dbReference type="EMBL" id="OV651824">
    <property type="protein sequence ID" value="CAH1101894.1"/>
    <property type="molecule type" value="Genomic_DNA"/>
</dbReference>
<dbReference type="AlphaFoldDB" id="A0A9P0CGP2"/>
<reference evidence="2" key="1">
    <citation type="submission" date="2022-01" db="EMBL/GenBank/DDBJ databases">
        <authorList>
            <person name="King R."/>
        </authorList>
    </citation>
    <scope>NUCLEOTIDE SEQUENCE</scope>
</reference>
<sequence length="274" mass="31671">MDQFQAAFLQLVEQQRKFMEEMTKLAQPKSNTELIIESLASNIVEFVYDPDSGITFETWFSRYEDLFSEDAKVLTDSEKVRLLLRKLNTLAHSRYVNFILPKQPKEFNFIETINKLKTIFGRTMSLFHLRFKCLQLTKNPFDDFVTYAGIVNKYCENFNLKALDENQFKCLIFVSGLQSSLDADIRTILLAELNDPNKSINLEEIVSKCQQKLNLKQDTAMIENKTHSIETSTVNAVLNTSKSFTQKFPRQDKQVNNQECMSPEGGLKIYDVAL</sequence>
<feature type="domain" description="DUF7083" evidence="1">
    <location>
        <begin position="36"/>
        <end position="122"/>
    </location>
</feature>
<protein>
    <recommendedName>
        <fullName evidence="1">DUF7083 domain-containing protein</fullName>
    </recommendedName>
</protein>
<dbReference type="Proteomes" id="UP001153636">
    <property type="component" value="Chromosome 12"/>
</dbReference>
<keyword evidence="3" id="KW-1185">Reference proteome</keyword>
<evidence type="ECO:0000313" key="3">
    <source>
        <dbReference type="Proteomes" id="UP001153636"/>
    </source>
</evidence>
<evidence type="ECO:0000259" key="1">
    <source>
        <dbReference type="Pfam" id="PF23309"/>
    </source>
</evidence>
<dbReference type="Pfam" id="PF23309">
    <property type="entry name" value="DUF7083"/>
    <property type="match status" value="1"/>
</dbReference>
<organism evidence="2 3">
    <name type="scientific">Psylliodes chrysocephalus</name>
    <dbReference type="NCBI Taxonomy" id="3402493"/>
    <lineage>
        <taxon>Eukaryota</taxon>
        <taxon>Metazoa</taxon>
        <taxon>Ecdysozoa</taxon>
        <taxon>Arthropoda</taxon>
        <taxon>Hexapoda</taxon>
        <taxon>Insecta</taxon>
        <taxon>Pterygota</taxon>
        <taxon>Neoptera</taxon>
        <taxon>Endopterygota</taxon>
        <taxon>Coleoptera</taxon>
        <taxon>Polyphaga</taxon>
        <taxon>Cucujiformia</taxon>
        <taxon>Chrysomeloidea</taxon>
        <taxon>Chrysomelidae</taxon>
        <taxon>Galerucinae</taxon>
        <taxon>Alticini</taxon>
        <taxon>Psylliodes</taxon>
    </lineage>
</organism>
<accession>A0A9P0CGP2</accession>
<dbReference type="InterPro" id="IPR055510">
    <property type="entry name" value="DUF7083"/>
</dbReference>